<dbReference type="Proteomes" id="UP001501116">
    <property type="component" value="Unassembled WGS sequence"/>
</dbReference>
<keyword evidence="1" id="KW-0378">Hydrolase</keyword>
<sequence length="227" mass="23711">MDDEVDEQAPGPAAAPLPNWRRWTAAALGALAVAAVITGALVLTTGGGDERPRAVAAPPAPPSEVELPPDNAVIDALPGQRPGTVRLPEGGTATLVRKELTRDRTLPIPKGLDQASWWGAKVGAPAGVSLLSGHVNWAGVKGPFDELWRAKPGQDVTVVDTGGGTWVYRVSDIVTVHKDALPSQAPRLFDQGGPPRLVLVTCGGDYLGGTEGYRDNRIVTAQLVAHH</sequence>
<keyword evidence="2" id="KW-1133">Transmembrane helix</keyword>
<dbReference type="EMBL" id="BAAANN010000006">
    <property type="protein sequence ID" value="GAA1950880.1"/>
    <property type="molecule type" value="Genomic_DNA"/>
</dbReference>
<keyword evidence="4" id="KW-1185">Reference proteome</keyword>
<dbReference type="RefSeq" id="WP_344415857.1">
    <property type="nucleotide sequence ID" value="NZ_BAAANN010000006.1"/>
</dbReference>
<evidence type="ECO:0000313" key="3">
    <source>
        <dbReference type="EMBL" id="GAA1950880.1"/>
    </source>
</evidence>
<reference evidence="3 4" key="1">
    <citation type="journal article" date="2019" name="Int. J. Syst. Evol. Microbiol.">
        <title>The Global Catalogue of Microorganisms (GCM) 10K type strain sequencing project: providing services to taxonomists for standard genome sequencing and annotation.</title>
        <authorList>
            <consortium name="The Broad Institute Genomics Platform"/>
            <consortium name="The Broad Institute Genome Sequencing Center for Infectious Disease"/>
            <person name="Wu L."/>
            <person name="Ma J."/>
        </authorList>
    </citation>
    <scope>NUCLEOTIDE SEQUENCE [LARGE SCALE GENOMIC DNA]</scope>
    <source>
        <strain evidence="3 4">JCM 14545</strain>
    </source>
</reference>
<dbReference type="SUPFAM" id="SSF63817">
    <property type="entry name" value="Sortase"/>
    <property type="match status" value="1"/>
</dbReference>
<keyword evidence="2" id="KW-0812">Transmembrane</keyword>
<keyword evidence="2" id="KW-0472">Membrane</keyword>
<evidence type="ECO:0000256" key="1">
    <source>
        <dbReference type="ARBA" id="ARBA00022801"/>
    </source>
</evidence>
<organism evidence="3 4">
    <name type="scientific">Amycolatopsis minnesotensis</name>
    <dbReference type="NCBI Taxonomy" id="337894"/>
    <lineage>
        <taxon>Bacteria</taxon>
        <taxon>Bacillati</taxon>
        <taxon>Actinomycetota</taxon>
        <taxon>Actinomycetes</taxon>
        <taxon>Pseudonocardiales</taxon>
        <taxon>Pseudonocardiaceae</taxon>
        <taxon>Amycolatopsis</taxon>
    </lineage>
</organism>
<dbReference type="Gene3D" id="2.40.260.10">
    <property type="entry name" value="Sortase"/>
    <property type="match status" value="1"/>
</dbReference>
<proteinExistence type="predicted"/>
<comment type="caution">
    <text evidence="3">The sequence shown here is derived from an EMBL/GenBank/DDBJ whole genome shotgun (WGS) entry which is preliminary data.</text>
</comment>
<dbReference type="InterPro" id="IPR023365">
    <property type="entry name" value="Sortase_dom-sf"/>
</dbReference>
<dbReference type="CDD" id="cd05829">
    <property type="entry name" value="Sortase_F"/>
    <property type="match status" value="1"/>
</dbReference>
<feature type="transmembrane region" description="Helical" evidence="2">
    <location>
        <begin position="23"/>
        <end position="43"/>
    </location>
</feature>
<evidence type="ECO:0000313" key="4">
    <source>
        <dbReference type="Proteomes" id="UP001501116"/>
    </source>
</evidence>
<gene>
    <name evidence="3" type="ORF">GCM10009754_19550</name>
</gene>
<protein>
    <recommendedName>
        <fullName evidence="5">Sortase family protein</fullName>
    </recommendedName>
</protein>
<dbReference type="InterPro" id="IPR042001">
    <property type="entry name" value="Sortase_F"/>
</dbReference>
<accession>A0ABN2QER3</accession>
<evidence type="ECO:0000256" key="2">
    <source>
        <dbReference type="SAM" id="Phobius"/>
    </source>
</evidence>
<evidence type="ECO:0008006" key="5">
    <source>
        <dbReference type="Google" id="ProtNLM"/>
    </source>
</evidence>
<dbReference type="InterPro" id="IPR005754">
    <property type="entry name" value="Sortase"/>
</dbReference>
<name>A0ABN2QER3_9PSEU</name>
<dbReference type="Pfam" id="PF04203">
    <property type="entry name" value="Sortase"/>
    <property type="match status" value="1"/>
</dbReference>